<feature type="domain" description="Isochorismatase-like" evidence="3">
    <location>
        <begin position="4"/>
        <end position="142"/>
    </location>
</feature>
<keyword evidence="5" id="KW-1185">Reference proteome</keyword>
<keyword evidence="2 4" id="KW-0378">Hydrolase</keyword>
<evidence type="ECO:0000313" key="5">
    <source>
        <dbReference type="Proteomes" id="UP001172055"/>
    </source>
</evidence>
<comment type="similarity">
    <text evidence="1">Belongs to the isochorismatase family.</text>
</comment>
<dbReference type="Proteomes" id="UP001172055">
    <property type="component" value="Unassembled WGS sequence"/>
</dbReference>
<dbReference type="InterPro" id="IPR050272">
    <property type="entry name" value="Isochorismatase-like_hydrls"/>
</dbReference>
<dbReference type="GO" id="GO:0016787">
    <property type="term" value="F:hydrolase activity"/>
    <property type="evidence" value="ECO:0007669"/>
    <property type="project" value="UniProtKB-KW"/>
</dbReference>
<dbReference type="EC" id="3.-.-.-" evidence="4"/>
<dbReference type="Gene3D" id="3.40.50.850">
    <property type="entry name" value="Isochorismatase-like"/>
    <property type="match status" value="1"/>
</dbReference>
<dbReference type="Pfam" id="PF00857">
    <property type="entry name" value="Isochorismatase"/>
    <property type="match status" value="1"/>
</dbReference>
<comment type="caution">
    <text evidence="4">The sequence shown here is derived from an EMBL/GenBank/DDBJ whole genome shotgun (WGS) entry which is preliminary data.</text>
</comment>
<protein>
    <submittedName>
        <fullName evidence="4">Cysteine hydrolase family protein</fullName>
        <ecNumber evidence="4">3.-.-.-</ecNumber>
    </submittedName>
</protein>
<evidence type="ECO:0000313" key="4">
    <source>
        <dbReference type="EMBL" id="MDN7240719.1"/>
    </source>
</evidence>
<dbReference type="PANTHER" id="PTHR43540">
    <property type="entry name" value="PEROXYUREIDOACRYLATE/UREIDOACRYLATE AMIDOHYDROLASE-RELATED"/>
    <property type="match status" value="1"/>
</dbReference>
<dbReference type="InterPro" id="IPR000868">
    <property type="entry name" value="Isochorismatase-like_dom"/>
</dbReference>
<gene>
    <name evidence="4" type="ORF">QWY14_02910</name>
</gene>
<dbReference type="RefSeq" id="WP_300988510.1">
    <property type="nucleotide sequence ID" value="NZ_CP129236.1"/>
</dbReference>
<evidence type="ECO:0000256" key="1">
    <source>
        <dbReference type="ARBA" id="ARBA00006336"/>
    </source>
</evidence>
<evidence type="ECO:0000259" key="3">
    <source>
        <dbReference type="Pfam" id="PF00857"/>
    </source>
</evidence>
<reference evidence="4 5" key="1">
    <citation type="submission" date="2023-06" db="EMBL/GenBank/DDBJ databases">
        <title>Novel species in genus Planococcus.</title>
        <authorList>
            <person name="Ning S."/>
        </authorList>
    </citation>
    <scope>NUCLEOTIDE SEQUENCE [LARGE SCALE GENOMIC DNA]</scope>
    <source>
        <strain evidence="4 5">N028</strain>
    </source>
</reference>
<name>A0ABT8MYK4_9BACL</name>
<dbReference type="PANTHER" id="PTHR43540:SF14">
    <property type="entry name" value="ISOCHORISMATASE"/>
    <property type="match status" value="1"/>
</dbReference>
<evidence type="ECO:0000256" key="2">
    <source>
        <dbReference type="ARBA" id="ARBA00022801"/>
    </source>
</evidence>
<proteinExistence type="inferred from homology"/>
<accession>A0ABT8MYK4</accession>
<dbReference type="InterPro" id="IPR036380">
    <property type="entry name" value="Isochorismatase-like_sf"/>
</dbReference>
<organism evidence="4 5">
    <name type="scientific">Planococcus shixiaomingii</name>
    <dbReference type="NCBI Taxonomy" id="3058393"/>
    <lineage>
        <taxon>Bacteria</taxon>
        <taxon>Bacillati</taxon>
        <taxon>Bacillota</taxon>
        <taxon>Bacilli</taxon>
        <taxon>Bacillales</taxon>
        <taxon>Caryophanaceae</taxon>
        <taxon>Planococcus</taxon>
    </lineage>
</organism>
<sequence length="172" mass="19334">MKKTALLVVDAQNEMFADSNPVYNANEMLENLKTLIEKARSADVPVVYVQHNDGGLVKGTHDWEIHPAISPKEGDPIIQKWSPDSFHETELQDKLKTNGIENLIITGNQTENCIDATCRRAFDLGYKVTLAKDAHGTWDSDTLSAKQIIDHHNEVLSNFADLKETRDIEFSE</sequence>
<dbReference type="EMBL" id="JAUJWV010000001">
    <property type="protein sequence ID" value="MDN7240719.1"/>
    <property type="molecule type" value="Genomic_DNA"/>
</dbReference>
<dbReference type="SUPFAM" id="SSF52499">
    <property type="entry name" value="Isochorismatase-like hydrolases"/>
    <property type="match status" value="1"/>
</dbReference>
<dbReference type="CDD" id="cd01014">
    <property type="entry name" value="nicotinamidase_related"/>
    <property type="match status" value="1"/>
</dbReference>